<dbReference type="InterPro" id="IPR032719">
    <property type="entry name" value="WbsX"/>
</dbReference>
<dbReference type="PANTHER" id="PTHR41244">
    <property type="entry name" value="RHAMNAN SYNTHESIS F"/>
    <property type="match status" value="1"/>
</dbReference>
<proteinExistence type="predicted"/>
<dbReference type="Gene3D" id="3.20.20.80">
    <property type="entry name" value="Glycosidases"/>
    <property type="match status" value="1"/>
</dbReference>
<organism evidence="1 2">
    <name type="scientific">Aerosakkonema funiforme FACHB-1375</name>
    <dbReference type="NCBI Taxonomy" id="2949571"/>
    <lineage>
        <taxon>Bacteria</taxon>
        <taxon>Bacillati</taxon>
        <taxon>Cyanobacteriota</taxon>
        <taxon>Cyanophyceae</taxon>
        <taxon>Oscillatoriophycideae</taxon>
        <taxon>Aerosakkonematales</taxon>
        <taxon>Aerosakkonemataceae</taxon>
        <taxon>Aerosakkonema</taxon>
    </lineage>
</organism>
<keyword evidence="2" id="KW-1185">Reference proteome</keyword>
<dbReference type="RefSeq" id="WP_190465161.1">
    <property type="nucleotide sequence ID" value="NZ_JACJPW010000035.1"/>
</dbReference>
<evidence type="ECO:0000313" key="1">
    <source>
        <dbReference type="EMBL" id="MBD2182346.1"/>
    </source>
</evidence>
<dbReference type="EMBL" id="JACJPW010000035">
    <property type="protein sequence ID" value="MBD2182346.1"/>
    <property type="molecule type" value="Genomic_DNA"/>
</dbReference>
<accession>A0A926ZJ01</accession>
<gene>
    <name evidence="1" type="ORF">H6G03_14795</name>
</gene>
<reference evidence="1" key="2">
    <citation type="submission" date="2020-08" db="EMBL/GenBank/DDBJ databases">
        <authorList>
            <person name="Chen M."/>
            <person name="Teng W."/>
            <person name="Zhao L."/>
            <person name="Hu C."/>
            <person name="Zhou Y."/>
            <person name="Han B."/>
            <person name="Song L."/>
            <person name="Shu W."/>
        </authorList>
    </citation>
    <scope>NUCLEOTIDE SEQUENCE</scope>
    <source>
        <strain evidence="1">FACHB-1375</strain>
    </source>
</reference>
<comment type="caution">
    <text evidence="1">The sequence shown here is derived from an EMBL/GenBank/DDBJ whole genome shotgun (WGS) entry which is preliminary data.</text>
</comment>
<name>A0A926ZJ01_9CYAN</name>
<reference evidence="1" key="1">
    <citation type="journal article" date="2015" name="ISME J.">
        <title>Draft Genome Sequence of Streptomyces incarnatus NRRL8089, which Produces the Nucleoside Antibiotic Sinefungin.</title>
        <authorList>
            <person name="Oshima K."/>
            <person name="Hattori M."/>
            <person name="Shimizu H."/>
            <person name="Fukuda K."/>
            <person name="Nemoto M."/>
            <person name="Inagaki K."/>
            <person name="Tamura T."/>
        </authorList>
    </citation>
    <scope>NUCLEOTIDE SEQUENCE</scope>
    <source>
        <strain evidence="1">FACHB-1375</strain>
    </source>
</reference>
<keyword evidence="1" id="KW-0378">Hydrolase</keyword>
<dbReference type="Pfam" id="PF14307">
    <property type="entry name" value="Glyco_tran_WbsX"/>
    <property type="match status" value="1"/>
</dbReference>
<dbReference type="Proteomes" id="UP000641646">
    <property type="component" value="Unassembled WGS sequence"/>
</dbReference>
<dbReference type="AlphaFoldDB" id="A0A926ZJ01"/>
<sequence length="376" mass="43774">MDLQSPKARLIAFYLPQFHPIPENDEWWGKGFTEWTNVAKAKPLYPGHYQPHIPADLGFYDLRVPETRQAQAEMAKNYGIEGFCYWHYWFAGKRLLERPFNEVLKSGEPNFPFCLGWANETWSGIWHGSPDKILMAQTYPGLSDYEAHFYTVLEAFSDPRYIKIDGKPLFIIYRPKKLPEPKLFTDYWRELAMKSGLKGLYFMGVVFDPSWVPELNGFDASIIINPDFSRAVSPKLIAPQFFPKSTIFDKYYTKINSVLTKKIPKINRKVPIVCAYAEGIKNAFLKQAVTFEHYPCIFPNWDNTPRSGVNGVVFHDSTPELFRIHLKEALSKVENNAREKRIIFIRSWNEWAEGNYLEPDKKFGKSYLEVIKDEVL</sequence>
<dbReference type="CDD" id="cd11579">
    <property type="entry name" value="Glyco_tran_WbsX"/>
    <property type="match status" value="1"/>
</dbReference>
<dbReference type="PANTHER" id="PTHR41244:SF1">
    <property type="entry name" value="GLYCOSYLTRANSFERASE"/>
    <property type="match status" value="1"/>
</dbReference>
<protein>
    <submittedName>
        <fullName evidence="1">Glycoside hydrolase family 99-like domain-containing protein</fullName>
    </submittedName>
</protein>
<evidence type="ECO:0000313" key="2">
    <source>
        <dbReference type="Proteomes" id="UP000641646"/>
    </source>
</evidence>
<dbReference type="GO" id="GO:0016787">
    <property type="term" value="F:hydrolase activity"/>
    <property type="evidence" value="ECO:0007669"/>
    <property type="project" value="UniProtKB-KW"/>
</dbReference>